<name>A0A1M5MW59_9GAMM</name>
<accession>A0A1M5MW59</accession>
<dbReference type="AlphaFoldDB" id="A0A1M5MW59"/>
<proteinExistence type="predicted"/>
<dbReference type="EMBL" id="FQXA01000002">
    <property type="protein sequence ID" value="SHG81362.1"/>
    <property type="molecule type" value="Genomic_DNA"/>
</dbReference>
<dbReference type="Pfam" id="PF11154">
    <property type="entry name" value="DUF2934"/>
    <property type="match status" value="1"/>
</dbReference>
<feature type="compositionally biased region" description="Basic residues" evidence="1">
    <location>
        <begin position="121"/>
        <end position="131"/>
    </location>
</feature>
<evidence type="ECO:0000313" key="3">
    <source>
        <dbReference type="Proteomes" id="UP000184000"/>
    </source>
</evidence>
<organism evidence="2 3">
    <name type="scientific">Stutzerimonas xanthomarina DSM 18231</name>
    <dbReference type="NCBI Taxonomy" id="1403346"/>
    <lineage>
        <taxon>Bacteria</taxon>
        <taxon>Pseudomonadati</taxon>
        <taxon>Pseudomonadota</taxon>
        <taxon>Gammaproteobacteria</taxon>
        <taxon>Pseudomonadales</taxon>
        <taxon>Pseudomonadaceae</taxon>
        <taxon>Stutzerimonas</taxon>
    </lineage>
</organism>
<dbReference type="RefSeq" id="WP_073299904.1">
    <property type="nucleotide sequence ID" value="NZ_FQXA01000002.1"/>
</dbReference>
<feature type="compositionally biased region" description="Basic and acidic residues" evidence="1">
    <location>
        <begin position="77"/>
        <end position="89"/>
    </location>
</feature>
<evidence type="ECO:0000256" key="1">
    <source>
        <dbReference type="SAM" id="MobiDB-lite"/>
    </source>
</evidence>
<reference evidence="2 3" key="1">
    <citation type="submission" date="2016-11" db="EMBL/GenBank/DDBJ databases">
        <authorList>
            <person name="Jaros S."/>
            <person name="Januszkiewicz K."/>
            <person name="Wedrychowicz H."/>
        </authorList>
    </citation>
    <scope>NUCLEOTIDE SEQUENCE [LARGE SCALE GENOMIC DNA]</scope>
    <source>
        <strain evidence="2 3">DSM 18231</strain>
    </source>
</reference>
<feature type="compositionally biased region" description="Low complexity" evidence="1">
    <location>
        <begin position="62"/>
        <end position="75"/>
    </location>
</feature>
<feature type="region of interest" description="Disordered" evidence="1">
    <location>
        <begin position="34"/>
        <end position="131"/>
    </location>
</feature>
<evidence type="ECO:0008006" key="4">
    <source>
        <dbReference type="Google" id="ProtNLM"/>
    </source>
</evidence>
<protein>
    <recommendedName>
        <fullName evidence="4">DUF2934 domain-containing protein</fullName>
    </recommendedName>
</protein>
<dbReference type="InterPro" id="IPR021327">
    <property type="entry name" value="DUF2934"/>
</dbReference>
<gene>
    <name evidence="2" type="ORF">SAMN02744645_1521</name>
</gene>
<sequence length="131" mass="14221">MTKHEQRIRELAYDIWVSEGRPHGQDERHWEMARKLAEAENDTSESKPAARTRKAVTKPTDATPADKPAKVTKAAKPAKEAKEPKDVKPAKPAVAPAKGTARPKAKAGTDAAEGTPEGVKKPRAPRAKKES</sequence>
<dbReference type="Proteomes" id="UP000184000">
    <property type="component" value="Unassembled WGS sequence"/>
</dbReference>
<dbReference type="GeneID" id="98638105"/>
<evidence type="ECO:0000313" key="2">
    <source>
        <dbReference type="EMBL" id="SHG81362.1"/>
    </source>
</evidence>